<dbReference type="SMART" id="SM00504">
    <property type="entry name" value="Ubox"/>
    <property type="match status" value="1"/>
</dbReference>
<dbReference type="InterPro" id="IPR003613">
    <property type="entry name" value="Ubox_domain"/>
</dbReference>
<keyword evidence="3" id="KW-1185">Reference proteome</keyword>
<proteinExistence type="predicted"/>
<dbReference type="PANTHER" id="PTHR46573">
    <property type="entry name" value="WD REPEAT, SAM AND U-BOX DOMAIN-CONTAINING PROTEIN 1"/>
    <property type="match status" value="1"/>
</dbReference>
<dbReference type="PROSITE" id="PS51698">
    <property type="entry name" value="U_BOX"/>
    <property type="match status" value="1"/>
</dbReference>
<dbReference type="GO" id="GO:0016567">
    <property type="term" value="P:protein ubiquitination"/>
    <property type="evidence" value="ECO:0007669"/>
    <property type="project" value="InterPro"/>
</dbReference>
<sequence>MEVVRKLCNTLRTVGPMAYPAAPDAPPSALQILLCKEGATALVCLKLMASGDLTVQGELVRFLASLLAKSSYTAEATPAQMQLCSRLLKGPAFVEQLCALSLTCSQPTSCVQYAPVLAGSGYELAAPAAELAGSLAVMACGCLATLAEDPAALPAMAKARVLDFAGSLLMERAKETKHLPEPLLWQALLLAKRLSPKDAGAHVFIFWNPLMLAALTRMAQATAVDAEHRDVAVWALKEAFAADSLLANVAFKEKVPAKDRETVMAWGDFMDVLHGCYYGAETLRSHCGPPFGVVANLRLLVAVVRGMAVPTYGVHRGQVPMYDRDECADLLKDHLLDIPVLLCGEDIKEGPETLRSFADEALDRVVNTPQDERGRTLLRLVAEAILHNPALQYAEMLASPARIDRLFAALSGNDSLPLLGTRTFLESYGLMLSLLGVMLEANAARGLTLSPSEGRDHMFLAVVTVAFQDCIKEEPIVSSCFMSCLRFLGALKLLKLDWYFSFPDRWLRNLRTAGEHGDTWRKMTLIHPLRTCMRVLDKAVALGNNASAARNTASRTALAEATAFMLELLVCPWYDQHPPVADMLRELGAGPKLLALLKAPAGLVPLPEELRQRIMAMKFVQEADMAAEAAASVLMTQEDARQARAAAKAAKKQKQKQKKLHPKERLPLVDMEAMCCPITQEVMRDPVIAIDGHTYERSAIEEWFAKSNISPMTGAELDDPLATIIPNIGVRRLIECYAAVDGA</sequence>
<feature type="domain" description="U-box" evidence="1">
    <location>
        <begin position="669"/>
        <end position="743"/>
    </location>
</feature>
<comment type="caution">
    <text evidence="2">The sequence shown here is derived from an EMBL/GenBank/DDBJ whole genome shotgun (WGS) entry which is preliminary data.</text>
</comment>
<dbReference type="InterPro" id="IPR013083">
    <property type="entry name" value="Znf_RING/FYVE/PHD"/>
</dbReference>
<dbReference type="CDD" id="cd16655">
    <property type="entry name" value="RING-Ubox_WDSUB1-like"/>
    <property type="match status" value="1"/>
</dbReference>
<protein>
    <recommendedName>
        <fullName evidence="1">U-box domain-containing protein</fullName>
    </recommendedName>
</protein>
<accession>A0AAW1Q7R0</accession>
<organism evidence="2 3">
    <name type="scientific">[Myrmecia] bisecta</name>
    <dbReference type="NCBI Taxonomy" id="41462"/>
    <lineage>
        <taxon>Eukaryota</taxon>
        <taxon>Viridiplantae</taxon>
        <taxon>Chlorophyta</taxon>
        <taxon>core chlorophytes</taxon>
        <taxon>Trebouxiophyceae</taxon>
        <taxon>Trebouxiales</taxon>
        <taxon>Trebouxiaceae</taxon>
        <taxon>Myrmecia</taxon>
    </lineage>
</organism>
<dbReference type="PANTHER" id="PTHR46573:SF1">
    <property type="entry name" value="WD REPEAT, SAM AND U-BOX DOMAIN-CONTAINING PROTEIN 1"/>
    <property type="match status" value="1"/>
</dbReference>
<dbReference type="Proteomes" id="UP001489004">
    <property type="component" value="Unassembled WGS sequence"/>
</dbReference>
<dbReference type="GO" id="GO:0004842">
    <property type="term" value="F:ubiquitin-protein transferase activity"/>
    <property type="evidence" value="ECO:0007669"/>
    <property type="project" value="InterPro"/>
</dbReference>
<dbReference type="InterPro" id="IPR052085">
    <property type="entry name" value="WD-SAM-U-box"/>
</dbReference>
<reference evidence="2 3" key="1">
    <citation type="journal article" date="2024" name="Nat. Commun.">
        <title>Phylogenomics reveals the evolutionary origins of lichenization in chlorophyte algae.</title>
        <authorList>
            <person name="Puginier C."/>
            <person name="Libourel C."/>
            <person name="Otte J."/>
            <person name="Skaloud P."/>
            <person name="Haon M."/>
            <person name="Grisel S."/>
            <person name="Petersen M."/>
            <person name="Berrin J.G."/>
            <person name="Delaux P.M."/>
            <person name="Dal Grande F."/>
            <person name="Keller J."/>
        </authorList>
    </citation>
    <scope>NUCLEOTIDE SEQUENCE [LARGE SCALE GENOMIC DNA]</scope>
    <source>
        <strain evidence="2 3">SAG 2043</strain>
    </source>
</reference>
<name>A0AAW1Q7R0_9CHLO</name>
<evidence type="ECO:0000259" key="1">
    <source>
        <dbReference type="PROSITE" id="PS51698"/>
    </source>
</evidence>
<gene>
    <name evidence="2" type="ORF">WJX72_008414</name>
</gene>
<dbReference type="EMBL" id="JALJOR010000005">
    <property type="protein sequence ID" value="KAK9817018.1"/>
    <property type="molecule type" value="Genomic_DNA"/>
</dbReference>
<dbReference type="AlphaFoldDB" id="A0AAW1Q7R0"/>
<dbReference type="Pfam" id="PF04564">
    <property type="entry name" value="U-box"/>
    <property type="match status" value="1"/>
</dbReference>
<dbReference type="SUPFAM" id="SSF57850">
    <property type="entry name" value="RING/U-box"/>
    <property type="match status" value="1"/>
</dbReference>
<evidence type="ECO:0000313" key="3">
    <source>
        <dbReference type="Proteomes" id="UP001489004"/>
    </source>
</evidence>
<evidence type="ECO:0000313" key="2">
    <source>
        <dbReference type="EMBL" id="KAK9817018.1"/>
    </source>
</evidence>
<dbReference type="Gene3D" id="3.30.40.10">
    <property type="entry name" value="Zinc/RING finger domain, C3HC4 (zinc finger)"/>
    <property type="match status" value="1"/>
</dbReference>